<dbReference type="EMBL" id="BPLQ01013491">
    <property type="protein sequence ID" value="GIY72473.1"/>
    <property type="molecule type" value="Genomic_DNA"/>
</dbReference>
<name>A0AAV4VQR4_9ARAC</name>
<evidence type="ECO:0000313" key="1">
    <source>
        <dbReference type="EMBL" id="GIY72473.1"/>
    </source>
</evidence>
<keyword evidence="2" id="KW-1185">Reference proteome</keyword>
<reference evidence="1 2" key="1">
    <citation type="submission" date="2021-06" db="EMBL/GenBank/DDBJ databases">
        <title>Caerostris darwini draft genome.</title>
        <authorList>
            <person name="Kono N."/>
            <person name="Arakawa K."/>
        </authorList>
    </citation>
    <scope>NUCLEOTIDE SEQUENCE [LARGE SCALE GENOMIC DNA]</scope>
</reference>
<sequence>MNVSFFGHLRFYDPPIVFEKENVNPFPLEATLLSSFQTEMAQ</sequence>
<proteinExistence type="predicted"/>
<dbReference type="Proteomes" id="UP001054837">
    <property type="component" value="Unassembled WGS sequence"/>
</dbReference>
<accession>A0AAV4VQR4</accession>
<protein>
    <submittedName>
        <fullName evidence="1">Uncharacterized protein</fullName>
    </submittedName>
</protein>
<evidence type="ECO:0000313" key="2">
    <source>
        <dbReference type="Proteomes" id="UP001054837"/>
    </source>
</evidence>
<feature type="non-terminal residue" evidence="1">
    <location>
        <position position="42"/>
    </location>
</feature>
<comment type="caution">
    <text evidence="1">The sequence shown here is derived from an EMBL/GenBank/DDBJ whole genome shotgun (WGS) entry which is preliminary data.</text>
</comment>
<dbReference type="AlphaFoldDB" id="A0AAV4VQR4"/>
<gene>
    <name evidence="1" type="ORF">CDAR_367691</name>
</gene>
<organism evidence="1 2">
    <name type="scientific">Caerostris darwini</name>
    <dbReference type="NCBI Taxonomy" id="1538125"/>
    <lineage>
        <taxon>Eukaryota</taxon>
        <taxon>Metazoa</taxon>
        <taxon>Ecdysozoa</taxon>
        <taxon>Arthropoda</taxon>
        <taxon>Chelicerata</taxon>
        <taxon>Arachnida</taxon>
        <taxon>Araneae</taxon>
        <taxon>Araneomorphae</taxon>
        <taxon>Entelegynae</taxon>
        <taxon>Araneoidea</taxon>
        <taxon>Araneidae</taxon>
        <taxon>Caerostris</taxon>
    </lineage>
</organism>